<reference evidence="2" key="2">
    <citation type="journal article" date="2019" name="IMA Fungus">
        <title>Genome sequencing and comparison of five Tilletia species to identify candidate genes for the detection of regulated species infecting wheat.</title>
        <authorList>
            <person name="Nguyen H.D.T."/>
            <person name="Sultana T."/>
            <person name="Kesanakurti P."/>
            <person name="Hambleton S."/>
        </authorList>
    </citation>
    <scope>NUCLEOTIDE SEQUENCE</scope>
    <source>
        <strain evidence="2">DAOMC 236416</strain>
    </source>
</reference>
<dbReference type="Proteomes" id="UP000077521">
    <property type="component" value="Unassembled WGS sequence"/>
</dbReference>
<proteinExistence type="predicted"/>
<evidence type="ECO:0000313" key="3">
    <source>
        <dbReference type="Proteomes" id="UP000077521"/>
    </source>
</evidence>
<name>A0A8T8SBM7_9BASI</name>
<accession>A0A8T8SBM7</accession>
<sequence>IHFPLYADTVTTTGPASHPEHHPPSSRLGLTPASTTRPDDPATLQSALELVKSFQLEESASERFQCAADTKRVQTSALHQELYGLSCRTPRLTADQAGENVRGPHWLRAALLTPGCAFRKFGSNGMIRKIRHHQSTRSSNPCRSSPSLHCASSTRIRRPGTRDWIAYTDWVTDGLWSQIRVIMKKSIQEKMLETKARNASSLYVLMLPTQAGLCMARWAH</sequence>
<evidence type="ECO:0000313" key="2">
    <source>
        <dbReference type="EMBL" id="KAE8236697.1"/>
    </source>
</evidence>
<reference evidence="2" key="1">
    <citation type="submission" date="2016-04" db="EMBL/GenBank/DDBJ databases">
        <authorList>
            <person name="Nguyen H.D."/>
            <person name="Samba Siva P."/>
            <person name="Cullis J."/>
            <person name="Levesque C.A."/>
            <person name="Hambleton S."/>
        </authorList>
    </citation>
    <scope>NUCLEOTIDE SEQUENCE</scope>
    <source>
        <strain evidence="2">DAOMC 236416</strain>
    </source>
</reference>
<comment type="caution">
    <text evidence="2">The sequence shown here is derived from an EMBL/GenBank/DDBJ whole genome shotgun (WGS) entry which is preliminary data.</text>
</comment>
<dbReference type="EMBL" id="LWDF02002096">
    <property type="protein sequence ID" value="KAE8236697.1"/>
    <property type="molecule type" value="Genomic_DNA"/>
</dbReference>
<dbReference type="AlphaFoldDB" id="A0A8T8SBM7"/>
<organism evidence="2 3">
    <name type="scientific">Tilletia indica</name>
    <dbReference type="NCBI Taxonomy" id="43049"/>
    <lineage>
        <taxon>Eukaryota</taxon>
        <taxon>Fungi</taxon>
        <taxon>Dikarya</taxon>
        <taxon>Basidiomycota</taxon>
        <taxon>Ustilaginomycotina</taxon>
        <taxon>Exobasidiomycetes</taxon>
        <taxon>Tilletiales</taxon>
        <taxon>Tilletiaceae</taxon>
        <taxon>Tilletia</taxon>
    </lineage>
</organism>
<feature type="non-terminal residue" evidence="2">
    <location>
        <position position="1"/>
    </location>
</feature>
<evidence type="ECO:0000256" key="1">
    <source>
        <dbReference type="SAM" id="MobiDB-lite"/>
    </source>
</evidence>
<feature type="region of interest" description="Disordered" evidence="1">
    <location>
        <begin position="1"/>
        <end position="40"/>
    </location>
</feature>
<keyword evidence="3" id="KW-1185">Reference proteome</keyword>
<protein>
    <submittedName>
        <fullName evidence="2">Uncharacterized protein</fullName>
    </submittedName>
</protein>
<gene>
    <name evidence="2" type="ORF">A4X13_0g9058</name>
</gene>